<protein>
    <recommendedName>
        <fullName evidence="5">Acid shock protein</fullName>
    </recommendedName>
</protein>
<evidence type="ECO:0000313" key="3">
    <source>
        <dbReference type="EMBL" id="MCK9689161.1"/>
    </source>
</evidence>
<organism evidence="3 4">
    <name type="scientific">Scleromatobacter humisilvae</name>
    <dbReference type="NCBI Taxonomy" id="2897159"/>
    <lineage>
        <taxon>Bacteria</taxon>
        <taxon>Pseudomonadati</taxon>
        <taxon>Pseudomonadota</taxon>
        <taxon>Betaproteobacteria</taxon>
        <taxon>Burkholderiales</taxon>
        <taxon>Sphaerotilaceae</taxon>
        <taxon>Scleromatobacter</taxon>
    </lineage>
</organism>
<feature type="compositionally biased region" description="Low complexity" evidence="1">
    <location>
        <begin position="25"/>
        <end position="46"/>
    </location>
</feature>
<comment type="caution">
    <text evidence="3">The sequence shown here is derived from an EMBL/GenBank/DDBJ whole genome shotgun (WGS) entry which is preliminary data.</text>
</comment>
<feature type="chain" id="PRO_5040864886" description="Acid shock protein" evidence="2">
    <location>
        <begin position="24"/>
        <end position="134"/>
    </location>
</feature>
<proteinExistence type="predicted"/>
<gene>
    <name evidence="3" type="ORF">LPC04_25885</name>
</gene>
<feature type="compositionally biased region" description="Basic and acidic residues" evidence="1">
    <location>
        <begin position="109"/>
        <end position="126"/>
    </location>
</feature>
<feature type="region of interest" description="Disordered" evidence="1">
    <location>
        <begin position="109"/>
        <end position="134"/>
    </location>
</feature>
<sequence length="134" mass="14067">MNKSLATFLATAAAATLSMGAYAQTTDTPAPGTPGTTTTTTVTTETTETKLVPAPGLSHSEAKDAKIMSTADYKARKNIAEANHDLNKADCKVSTDGAVKRACEADARAQEKKDKADAKLIHKQETQDINAVTK</sequence>
<dbReference type="EMBL" id="JAJLJH010000012">
    <property type="protein sequence ID" value="MCK9689161.1"/>
    <property type="molecule type" value="Genomic_DNA"/>
</dbReference>
<name>A0A9X2C2U0_9BURK</name>
<dbReference type="Proteomes" id="UP001139353">
    <property type="component" value="Unassembled WGS sequence"/>
</dbReference>
<feature type="region of interest" description="Disordered" evidence="1">
    <location>
        <begin position="25"/>
        <end position="47"/>
    </location>
</feature>
<dbReference type="RefSeq" id="WP_275685208.1">
    <property type="nucleotide sequence ID" value="NZ_JAJLJH010000012.1"/>
</dbReference>
<evidence type="ECO:0000256" key="2">
    <source>
        <dbReference type="SAM" id="SignalP"/>
    </source>
</evidence>
<evidence type="ECO:0008006" key="5">
    <source>
        <dbReference type="Google" id="ProtNLM"/>
    </source>
</evidence>
<accession>A0A9X2C2U0</accession>
<dbReference type="AlphaFoldDB" id="A0A9X2C2U0"/>
<keyword evidence="2" id="KW-0732">Signal</keyword>
<reference evidence="3" key="1">
    <citation type="submission" date="2021-11" db="EMBL/GenBank/DDBJ databases">
        <title>BS-T2-15 a new species belonging to the Comamonadaceae family isolated from the soil of a French oak forest.</title>
        <authorList>
            <person name="Mieszkin S."/>
            <person name="Alain K."/>
        </authorList>
    </citation>
    <scope>NUCLEOTIDE SEQUENCE</scope>
    <source>
        <strain evidence="3">BS-T2-15</strain>
    </source>
</reference>
<evidence type="ECO:0000256" key="1">
    <source>
        <dbReference type="SAM" id="MobiDB-lite"/>
    </source>
</evidence>
<evidence type="ECO:0000313" key="4">
    <source>
        <dbReference type="Proteomes" id="UP001139353"/>
    </source>
</evidence>
<feature type="signal peptide" evidence="2">
    <location>
        <begin position="1"/>
        <end position="23"/>
    </location>
</feature>
<keyword evidence="4" id="KW-1185">Reference proteome</keyword>